<feature type="coiled-coil region" evidence="1">
    <location>
        <begin position="7"/>
        <end position="52"/>
    </location>
</feature>
<dbReference type="RefSeq" id="XP_033582028.1">
    <property type="nucleotide sequence ID" value="XM_033713131.1"/>
</dbReference>
<reference evidence="3 5" key="1">
    <citation type="journal article" date="2020" name="Stud. Mycol.">
        <title>101 Dothideomycetes genomes: a test case for predicting lifestyles and emergence of pathogens.</title>
        <authorList>
            <person name="Haridas S."/>
            <person name="Albert R."/>
            <person name="Binder M."/>
            <person name="Bloem J."/>
            <person name="Labutti K."/>
            <person name="Salamov A."/>
            <person name="Andreopoulos B."/>
            <person name="Baker S."/>
            <person name="Barry K."/>
            <person name="Bills G."/>
            <person name="Bluhm B."/>
            <person name="Cannon C."/>
            <person name="Castanera R."/>
            <person name="Culley D."/>
            <person name="Daum C."/>
            <person name="Ezra D."/>
            <person name="Gonzalez J."/>
            <person name="Henrissat B."/>
            <person name="Kuo A."/>
            <person name="Liang C."/>
            <person name="Lipzen A."/>
            <person name="Lutzoni F."/>
            <person name="Magnuson J."/>
            <person name="Mondo S."/>
            <person name="Nolan M."/>
            <person name="Ohm R."/>
            <person name="Pangilinan J."/>
            <person name="Park H.-J."/>
            <person name="Ramirez L."/>
            <person name="Alfaro M."/>
            <person name="Sun H."/>
            <person name="Tritt A."/>
            <person name="Yoshinaga Y."/>
            <person name="Zwiers L.-H."/>
            <person name="Turgeon B."/>
            <person name="Goodwin S."/>
            <person name="Spatafora J."/>
            <person name="Crous P."/>
            <person name="Grigoriev I."/>
        </authorList>
    </citation>
    <scope>NUCLEOTIDE SEQUENCE</scope>
    <source>
        <strain evidence="3 5">CBS 304.34</strain>
    </source>
</reference>
<dbReference type="AlphaFoldDB" id="A0A6A6Z451"/>
<evidence type="ECO:0000256" key="2">
    <source>
        <dbReference type="SAM" id="MobiDB-lite"/>
    </source>
</evidence>
<name>A0A6A6Z451_9PEZI</name>
<dbReference type="Proteomes" id="UP000504636">
    <property type="component" value="Unplaced"/>
</dbReference>
<feature type="region of interest" description="Disordered" evidence="2">
    <location>
        <begin position="60"/>
        <end position="97"/>
    </location>
</feature>
<evidence type="ECO:0000256" key="1">
    <source>
        <dbReference type="SAM" id="Coils"/>
    </source>
</evidence>
<evidence type="ECO:0000313" key="5">
    <source>
        <dbReference type="RefSeq" id="XP_033582028.1"/>
    </source>
</evidence>
<organism evidence="3">
    <name type="scientific">Mytilinidion resinicola</name>
    <dbReference type="NCBI Taxonomy" id="574789"/>
    <lineage>
        <taxon>Eukaryota</taxon>
        <taxon>Fungi</taxon>
        <taxon>Dikarya</taxon>
        <taxon>Ascomycota</taxon>
        <taxon>Pezizomycotina</taxon>
        <taxon>Dothideomycetes</taxon>
        <taxon>Pleosporomycetidae</taxon>
        <taxon>Mytilinidiales</taxon>
        <taxon>Mytilinidiaceae</taxon>
        <taxon>Mytilinidion</taxon>
    </lineage>
</organism>
<gene>
    <name evidence="3 5" type="ORF">BDZ99DRAFT_189886</name>
</gene>
<sequence length="185" mass="21060">MSFTYITERINDTLQRFSNNVENFKQRSESVAQAQQRRINMLEQRVSNLEKLLSERHLVDLRKDSAEPQTSTRTDSSSAASSLCAPQYDESTVPDPLILPSFDERLRGVDPMDMSFQPLSPNENPGAAWRKDWERLSCRDGYSNPDSMGEYSDGDEEMLTTPAPPRTNGKGRHQSHPRHDCNPNT</sequence>
<feature type="compositionally biased region" description="Basic and acidic residues" evidence="2">
    <location>
        <begin position="129"/>
        <end position="138"/>
    </location>
</feature>
<dbReference type="GeneID" id="54454024"/>
<keyword evidence="1" id="KW-0175">Coiled coil</keyword>
<evidence type="ECO:0000313" key="4">
    <source>
        <dbReference type="Proteomes" id="UP000504636"/>
    </source>
</evidence>
<dbReference type="OrthoDB" id="10408775at2759"/>
<reference evidence="5" key="2">
    <citation type="submission" date="2020-04" db="EMBL/GenBank/DDBJ databases">
        <authorList>
            <consortium name="NCBI Genome Project"/>
        </authorList>
    </citation>
    <scope>NUCLEOTIDE SEQUENCE</scope>
    <source>
        <strain evidence="5">CBS 304.34</strain>
    </source>
</reference>
<evidence type="ECO:0000313" key="3">
    <source>
        <dbReference type="EMBL" id="KAF2815064.1"/>
    </source>
</evidence>
<reference evidence="5" key="3">
    <citation type="submission" date="2025-04" db="UniProtKB">
        <authorList>
            <consortium name="RefSeq"/>
        </authorList>
    </citation>
    <scope>IDENTIFICATION</scope>
    <source>
        <strain evidence="5">CBS 304.34</strain>
    </source>
</reference>
<feature type="region of interest" description="Disordered" evidence="2">
    <location>
        <begin position="114"/>
        <end position="185"/>
    </location>
</feature>
<dbReference type="EMBL" id="MU003694">
    <property type="protein sequence ID" value="KAF2815064.1"/>
    <property type="molecule type" value="Genomic_DNA"/>
</dbReference>
<protein>
    <submittedName>
        <fullName evidence="3 5">Uncharacterized protein</fullName>
    </submittedName>
</protein>
<accession>A0A6A6Z451</accession>
<proteinExistence type="predicted"/>
<keyword evidence="4" id="KW-1185">Reference proteome</keyword>